<gene>
    <name evidence="1" type="ORF">S03H2_07972</name>
</gene>
<protein>
    <submittedName>
        <fullName evidence="1">Uncharacterized protein</fullName>
    </submittedName>
</protein>
<proteinExistence type="predicted"/>
<accession>X1E2A4</accession>
<reference evidence="1" key="1">
    <citation type="journal article" date="2014" name="Front. Microbiol.">
        <title>High frequency of phylogenetically diverse reductive dehalogenase-homologous genes in deep subseafloor sedimentary metagenomes.</title>
        <authorList>
            <person name="Kawai M."/>
            <person name="Futagami T."/>
            <person name="Toyoda A."/>
            <person name="Takaki Y."/>
            <person name="Nishi S."/>
            <person name="Hori S."/>
            <person name="Arai W."/>
            <person name="Tsubouchi T."/>
            <person name="Morono Y."/>
            <person name="Uchiyama I."/>
            <person name="Ito T."/>
            <person name="Fujiyama A."/>
            <person name="Inagaki F."/>
            <person name="Takami H."/>
        </authorList>
    </citation>
    <scope>NUCLEOTIDE SEQUENCE</scope>
    <source>
        <strain evidence="1">Expedition CK06-06</strain>
    </source>
</reference>
<sequence length="34" mass="3587">MADDIVLDIKITVPTSVEASGDMPDKWAAGLVNN</sequence>
<dbReference type="EMBL" id="BARU01003785">
    <property type="protein sequence ID" value="GAH27411.1"/>
    <property type="molecule type" value="Genomic_DNA"/>
</dbReference>
<organism evidence="1">
    <name type="scientific">marine sediment metagenome</name>
    <dbReference type="NCBI Taxonomy" id="412755"/>
    <lineage>
        <taxon>unclassified sequences</taxon>
        <taxon>metagenomes</taxon>
        <taxon>ecological metagenomes</taxon>
    </lineage>
</organism>
<dbReference type="AlphaFoldDB" id="X1E2A4"/>
<name>X1E2A4_9ZZZZ</name>
<evidence type="ECO:0000313" key="1">
    <source>
        <dbReference type="EMBL" id="GAH27411.1"/>
    </source>
</evidence>
<comment type="caution">
    <text evidence="1">The sequence shown here is derived from an EMBL/GenBank/DDBJ whole genome shotgun (WGS) entry which is preliminary data.</text>
</comment>
<feature type="non-terminal residue" evidence="1">
    <location>
        <position position="34"/>
    </location>
</feature>